<dbReference type="PANTHER" id="PTHR43022">
    <property type="entry name" value="PROTEIN SMF"/>
    <property type="match status" value="1"/>
</dbReference>
<sequence length="382" mass="40060">MKADLFSCHTPFTPPTKVEDELSFLRLIRSRRVGPATFHRLLAEHGSARAALAALPEVAKFAGVAGYEPCPEGVARAELRAGRKAGARLLIWGQQDYPSALHDIADAPPVLWALGDAALLSRPCVALVGARNASSLGGRMARRLAQDLGEAGYTVVSGLARGIDAEAHRAALATGTIGVQAGGIDVIYPSENAELAEQMAVSGLRLAENAPGTSPQARHFPQRNRIIAGLSIATIVIEAAARSGSLLTARMALDQGREVMAVPGHPMDERASGCNALIRDGATLVRGIDDILEVLGAAPETPRKARPKPRVISTAPRQTSSLPLGDEPLGRAILERLGPSPTPEDALIRDLGCDAASFARALMGLELDGLILRQPGAMIARA</sequence>
<evidence type="ECO:0000259" key="4">
    <source>
        <dbReference type="Pfam" id="PF17782"/>
    </source>
</evidence>
<dbReference type="NCBIfam" id="TIGR00732">
    <property type="entry name" value="dprA"/>
    <property type="match status" value="1"/>
</dbReference>
<feature type="domain" description="Smf/DprA SLOG" evidence="3">
    <location>
        <begin position="89"/>
        <end position="295"/>
    </location>
</feature>
<dbReference type="RefSeq" id="WP_263846753.1">
    <property type="nucleotide sequence ID" value="NZ_JAOWKW010000001.1"/>
</dbReference>
<dbReference type="Pfam" id="PF21102">
    <property type="entry name" value="DprA_N"/>
    <property type="match status" value="1"/>
</dbReference>
<dbReference type="InterPro" id="IPR036388">
    <property type="entry name" value="WH-like_DNA-bd_sf"/>
</dbReference>
<evidence type="ECO:0000256" key="1">
    <source>
        <dbReference type="ARBA" id="ARBA00006525"/>
    </source>
</evidence>
<evidence type="ECO:0000259" key="3">
    <source>
        <dbReference type="Pfam" id="PF02481"/>
    </source>
</evidence>
<reference evidence="5 6" key="1">
    <citation type="submission" date="2022-10" db="EMBL/GenBank/DDBJ databases">
        <title>Sinirhodobacter sp. nov., isolated from ocean surface sediments.</title>
        <authorList>
            <person name="He W."/>
            <person name="Wang L."/>
            <person name="Zhang D.-F."/>
        </authorList>
    </citation>
    <scope>NUCLEOTIDE SEQUENCE [LARGE SCALE GENOMIC DNA]</scope>
    <source>
        <strain evidence="5 6">WL0115</strain>
    </source>
</reference>
<dbReference type="EMBL" id="JAOWKW010000001">
    <property type="protein sequence ID" value="MCV2877374.1"/>
    <property type="molecule type" value="Genomic_DNA"/>
</dbReference>
<name>A0ABT2ZV24_9RHOB</name>
<proteinExistence type="inferred from homology"/>
<evidence type="ECO:0000313" key="5">
    <source>
        <dbReference type="EMBL" id="MCV2877374.1"/>
    </source>
</evidence>
<dbReference type="Gene3D" id="3.40.50.450">
    <property type="match status" value="1"/>
</dbReference>
<organism evidence="5 6">
    <name type="scientific">Sedimentimonas flavescens</name>
    <dbReference type="NCBI Taxonomy" id="2851012"/>
    <lineage>
        <taxon>Bacteria</taxon>
        <taxon>Pseudomonadati</taxon>
        <taxon>Pseudomonadota</taxon>
        <taxon>Alphaproteobacteria</taxon>
        <taxon>Rhodobacterales</taxon>
        <taxon>Rhodobacter group</taxon>
        <taxon>Sedimentimonas</taxon>
    </lineage>
</organism>
<dbReference type="Gene3D" id="1.10.10.10">
    <property type="entry name" value="Winged helix-like DNA-binding domain superfamily/Winged helix DNA-binding domain"/>
    <property type="match status" value="1"/>
</dbReference>
<dbReference type="Proteomes" id="UP001526166">
    <property type="component" value="Unassembled WGS sequence"/>
</dbReference>
<dbReference type="InterPro" id="IPR041614">
    <property type="entry name" value="DprA_WH"/>
</dbReference>
<protein>
    <submittedName>
        <fullName evidence="5">DNA-processing protein DprA</fullName>
    </submittedName>
</protein>
<evidence type="ECO:0000313" key="6">
    <source>
        <dbReference type="Proteomes" id="UP001526166"/>
    </source>
</evidence>
<comment type="similarity">
    <text evidence="1">Belongs to the DprA/Smf family.</text>
</comment>
<dbReference type="PANTHER" id="PTHR43022:SF1">
    <property type="entry name" value="PROTEIN SMF"/>
    <property type="match status" value="1"/>
</dbReference>
<evidence type="ECO:0000256" key="2">
    <source>
        <dbReference type="SAM" id="MobiDB-lite"/>
    </source>
</evidence>
<feature type="region of interest" description="Disordered" evidence="2">
    <location>
        <begin position="300"/>
        <end position="325"/>
    </location>
</feature>
<feature type="domain" description="DprA winged helix" evidence="4">
    <location>
        <begin position="323"/>
        <end position="376"/>
    </location>
</feature>
<accession>A0ABT2ZV24</accession>
<gene>
    <name evidence="5" type="primary">dprA</name>
    <name evidence="5" type="ORF">OE699_00790</name>
</gene>
<dbReference type="SUPFAM" id="SSF102405">
    <property type="entry name" value="MCP/YpsA-like"/>
    <property type="match status" value="1"/>
</dbReference>
<keyword evidence="6" id="KW-1185">Reference proteome</keyword>
<dbReference type="Pfam" id="PF17782">
    <property type="entry name" value="WHD_DprA"/>
    <property type="match status" value="1"/>
</dbReference>
<dbReference type="Pfam" id="PF02481">
    <property type="entry name" value="DNA_processg_A"/>
    <property type="match status" value="1"/>
</dbReference>
<dbReference type="InterPro" id="IPR057666">
    <property type="entry name" value="DrpA_SLOG"/>
</dbReference>
<comment type="caution">
    <text evidence="5">The sequence shown here is derived from an EMBL/GenBank/DDBJ whole genome shotgun (WGS) entry which is preliminary data.</text>
</comment>
<dbReference type="InterPro" id="IPR003488">
    <property type="entry name" value="DprA"/>
</dbReference>